<name>A0A1I8AAH8_9BILA</name>
<proteinExistence type="predicted"/>
<dbReference type="Proteomes" id="UP000095287">
    <property type="component" value="Unplaced"/>
</dbReference>
<keyword evidence="1" id="KW-0812">Transmembrane</keyword>
<protein>
    <submittedName>
        <fullName evidence="3">Uncharacterized protein</fullName>
    </submittedName>
</protein>
<feature type="transmembrane region" description="Helical" evidence="1">
    <location>
        <begin position="68"/>
        <end position="94"/>
    </location>
</feature>
<evidence type="ECO:0000256" key="1">
    <source>
        <dbReference type="SAM" id="Phobius"/>
    </source>
</evidence>
<keyword evidence="1" id="KW-1133">Transmembrane helix</keyword>
<sequence>MCGLIPVKAGVRCVAVFYIALGIMALLATVLGPFLQRSFTDNYSLFAALYIGTGMCAIHGVRSSRPGFLLPLMILCIIELSMACVALLMDPILLLSPQYVFGEMKESEVFTVRLVATGLGVLLAIVIALKAWFTFAIYRCFQQIRNENYIHNLQIHDFYVKTI</sequence>
<keyword evidence="1" id="KW-0472">Membrane</keyword>
<dbReference type="WBParaSite" id="L893_g3744.t1">
    <property type="protein sequence ID" value="L893_g3744.t1"/>
    <property type="gene ID" value="L893_g3744"/>
</dbReference>
<feature type="transmembrane region" description="Helical" evidence="1">
    <location>
        <begin position="12"/>
        <end position="31"/>
    </location>
</feature>
<dbReference type="AlphaFoldDB" id="A0A1I8AAH8"/>
<reference evidence="3" key="1">
    <citation type="submission" date="2016-11" db="UniProtKB">
        <authorList>
            <consortium name="WormBaseParasite"/>
        </authorList>
    </citation>
    <scope>IDENTIFICATION</scope>
</reference>
<evidence type="ECO:0000313" key="3">
    <source>
        <dbReference type="WBParaSite" id="L893_g3744.t1"/>
    </source>
</evidence>
<feature type="transmembrane region" description="Helical" evidence="1">
    <location>
        <begin position="114"/>
        <end position="138"/>
    </location>
</feature>
<keyword evidence="2" id="KW-1185">Reference proteome</keyword>
<organism evidence="2 3">
    <name type="scientific">Steinernema glaseri</name>
    <dbReference type="NCBI Taxonomy" id="37863"/>
    <lineage>
        <taxon>Eukaryota</taxon>
        <taxon>Metazoa</taxon>
        <taxon>Ecdysozoa</taxon>
        <taxon>Nematoda</taxon>
        <taxon>Chromadorea</taxon>
        <taxon>Rhabditida</taxon>
        <taxon>Tylenchina</taxon>
        <taxon>Panagrolaimomorpha</taxon>
        <taxon>Strongyloidoidea</taxon>
        <taxon>Steinernematidae</taxon>
        <taxon>Steinernema</taxon>
    </lineage>
</organism>
<accession>A0A1I8AAH8</accession>
<feature type="transmembrane region" description="Helical" evidence="1">
    <location>
        <begin position="43"/>
        <end position="61"/>
    </location>
</feature>
<evidence type="ECO:0000313" key="2">
    <source>
        <dbReference type="Proteomes" id="UP000095287"/>
    </source>
</evidence>